<dbReference type="InterPro" id="IPR008136">
    <property type="entry name" value="CinA_C"/>
</dbReference>
<dbReference type="Gene3D" id="3.90.950.20">
    <property type="entry name" value="CinA-like"/>
    <property type="match status" value="1"/>
</dbReference>
<dbReference type="EMBL" id="JAUCMN010000008">
    <property type="protein sequence ID" value="MDM7892503.1"/>
    <property type="molecule type" value="Genomic_DNA"/>
</dbReference>
<evidence type="ECO:0000259" key="2">
    <source>
        <dbReference type="Pfam" id="PF02464"/>
    </source>
</evidence>
<reference evidence="3 4" key="1">
    <citation type="submission" date="2023-06" db="EMBL/GenBank/DDBJ databases">
        <authorList>
            <person name="Feng G."/>
            <person name="Li J."/>
            <person name="Zhu H."/>
        </authorList>
    </citation>
    <scope>NUCLEOTIDE SEQUENCE [LARGE SCALE GENOMIC DNA]</scope>
    <source>
        <strain evidence="3 4">RHCKG28</strain>
    </source>
</reference>
<feature type="domain" description="CinA C-terminal" evidence="2">
    <location>
        <begin position="28"/>
        <end position="179"/>
    </location>
</feature>
<accession>A0ABT7TSC2</accession>
<comment type="caution">
    <text evidence="3">The sequence shown here is derived from an EMBL/GenBank/DDBJ whole genome shotgun (WGS) entry which is preliminary data.</text>
</comment>
<sequence>MEAQPHHGVTQVDGRTGPVPPDRRDVSTVAARLVADLTARGETVAVAESLTGGLVVATLVGVPGASAVVRGGVVAYATPVKASVLGVDADLLATRGAVDPEVARQMASGVRAALAVDGELATWGISTTGVAGPDPQDGKPVGTVFVGIASGERVEAVELHLEGDREAIRLATVSELLARMSTGIRSGE</sequence>
<organism evidence="3 4">
    <name type="scientific">Curtobacterium caseinilyticum</name>
    <dbReference type="NCBI Taxonomy" id="3055137"/>
    <lineage>
        <taxon>Bacteria</taxon>
        <taxon>Bacillati</taxon>
        <taxon>Actinomycetota</taxon>
        <taxon>Actinomycetes</taxon>
        <taxon>Micrococcales</taxon>
        <taxon>Microbacteriaceae</taxon>
        <taxon>Curtobacterium</taxon>
    </lineage>
</organism>
<keyword evidence="4" id="KW-1185">Reference proteome</keyword>
<protein>
    <submittedName>
        <fullName evidence="3">CinA family protein</fullName>
    </submittedName>
</protein>
<evidence type="ECO:0000313" key="4">
    <source>
        <dbReference type="Proteomes" id="UP001236404"/>
    </source>
</evidence>
<dbReference type="SUPFAM" id="SSF142433">
    <property type="entry name" value="CinA-like"/>
    <property type="match status" value="1"/>
</dbReference>
<dbReference type="Proteomes" id="UP001236404">
    <property type="component" value="Unassembled WGS sequence"/>
</dbReference>
<feature type="region of interest" description="Disordered" evidence="1">
    <location>
        <begin position="1"/>
        <end position="24"/>
    </location>
</feature>
<dbReference type="NCBIfam" id="TIGR00199">
    <property type="entry name" value="PncC_domain"/>
    <property type="match status" value="1"/>
</dbReference>
<evidence type="ECO:0000256" key="1">
    <source>
        <dbReference type="SAM" id="MobiDB-lite"/>
    </source>
</evidence>
<dbReference type="InterPro" id="IPR036653">
    <property type="entry name" value="CinA-like_C"/>
</dbReference>
<dbReference type="RefSeq" id="WP_289474341.1">
    <property type="nucleotide sequence ID" value="NZ_JAUCMN010000008.1"/>
</dbReference>
<evidence type="ECO:0000313" key="3">
    <source>
        <dbReference type="EMBL" id="MDM7892503.1"/>
    </source>
</evidence>
<name>A0ABT7TSC2_9MICO</name>
<proteinExistence type="predicted"/>
<dbReference type="Pfam" id="PF02464">
    <property type="entry name" value="CinA"/>
    <property type="match status" value="1"/>
</dbReference>
<gene>
    <name evidence="3" type="ORF">QUG93_12480</name>
</gene>